<keyword evidence="4" id="KW-1185">Reference proteome</keyword>
<dbReference type="SUPFAM" id="SSF56935">
    <property type="entry name" value="Porins"/>
    <property type="match status" value="1"/>
</dbReference>
<reference evidence="3 4" key="1">
    <citation type="journal article" date="2016" name="Int. J. Syst. Evol. Microbiol.">
        <title>Labrenzia salina sp. nov., isolated from the rhizosphere of the halophyte Arthrocnemum macrostachyum.</title>
        <authorList>
            <person name="Camacho M."/>
            <person name="Redondo-Gomez S."/>
            <person name="Rodriguez-Llorente I."/>
            <person name="Rohde M."/>
            <person name="Sproer C."/>
            <person name="Schumann P."/>
            <person name="Klenk H.P."/>
            <person name="Montero-Calasanz M.D.C."/>
        </authorList>
    </citation>
    <scope>NUCLEOTIDE SEQUENCE [LARGE SCALE GENOMIC DNA]</scope>
    <source>
        <strain evidence="3 4">DSM 29163</strain>
    </source>
</reference>
<dbReference type="InterPro" id="IPR018759">
    <property type="entry name" value="BBP2_2"/>
</dbReference>
<organism evidence="3 4">
    <name type="scientific">Roseibium salinum</name>
    <dbReference type="NCBI Taxonomy" id="1604349"/>
    <lineage>
        <taxon>Bacteria</taxon>
        <taxon>Pseudomonadati</taxon>
        <taxon>Pseudomonadota</taxon>
        <taxon>Alphaproteobacteria</taxon>
        <taxon>Hyphomicrobiales</taxon>
        <taxon>Stappiaceae</taxon>
        <taxon>Roseibium</taxon>
    </lineage>
</organism>
<feature type="signal peptide" evidence="2">
    <location>
        <begin position="1"/>
        <end position="21"/>
    </location>
</feature>
<evidence type="ECO:0000256" key="2">
    <source>
        <dbReference type="SAM" id="SignalP"/>
    </source>
</evidence>
<evidence type="ECO:0000256" key="1">
    <source>
        <dbReference type="SAM" id="MobiDB-lite"/>
    </source>
</evidence>
<sequence>MRRILFLIICAGLLQAAPAAAQTALSDLRGSEEPADALDSEDAADPADGSAKRNPTQADVHALRSSLNSAEAEFGSNGLGPAGPVLPVRPFSDRIAAVGRSVPLTNPGIDDSVFQGDTTFDAPEGIRLGSFMLTPQLTVTSGWSDNTAGSANGTAGGLYRFSPDIALTSNWSRHQVDASLRGSYTGYPDDSDDNDKSLAAAANLRLDLSEATEVTSGLSYSYSQEDDGSAEASSGTDHVQELSGNLGARRQLGLVAATASIGADRNVYTSDSGSETGRDNTLYSASLRLDGNTGSTLSPFVEGALLLRRYDDGCSDNLCEERNANGYQLRGGLTVASGPKIAGELGVGWRIEDIEDERLEDLAGLVLDGSLVWSPSRLTTVTAGLGTSFASTDIDGASGSIIYSGDLRLAHAFSDRFVGETGVGYSYRTYEGVSIEEQTLTGFGGLTFAVTQNVAVTADYTHRRFDSSQEGSDYTENAVEAGLRFRH</sequence>
<feature type="chain" id="PRO_5046663964" evidence="2">
    <location>
        <begin position="22"/>
        <end position="487"/>
    </location>
</feature>
<evidence type="ECO:0000313" key="4">
    <source>
        <dbReference type="Proteomes" id="UP001300261"/>
    </source>
</evidence>
<name>A0ABT3R858_9HYPH</name>
<keyword evidence="2" id="KW-0732">Signal</keyword>
<dbReference type="SUPFAM" id="SSF56925">
    <property type="entry name" value="OMPA-like"/>
    <property type="match status" value="1"/>
</dbReference>
<feature type="region of interest" description="Disordered" evidence="1">
    <location>
        <begin position="219"/>
        <end position="238"/>
    </location>
</feature>
<dbReference type="InterPro" id="IPR011250">
    <property type="entry name" value="OMP/PagP_B-barrel"/>
</dbReference>
<gene>
    <name evidence="3" type="ORF">ON753_23645</name>
</gene>
<evidence type="ECO:0000313" key="3">
    <source>
        <dbReference type="EMBL" id="MCX2725314.1"/>
    </source>
</evidence>
<dbReference type="Proteomes" id="UP001300261">
    <property type="component" value="Unassembled WGS sequence"/>
</dbReference>
<comment type="caution">
    <text evidence="3">The sequence shown here is derived from an EMBL/GenBank/DDBJ whole genome shotgun (WGS) entry which is preliminary data.</text>
</comment>
<accession>A0ABT3R858</accession>
<feature type="region of interest" description="Disordered" evidence="1">
    <location>
        <begin position="27"/>
        <end position="63"/>
    </location>
</feature>
<protein>
    <submittedName>
        <fullName evidence="3">Outer membrane beta-barrel protein</fullName>
    </submittedName>
</protein>
<dbReference type="Pfam" id="PF10082">
    <property type="entry name" value="BBP2_2"/>
    <property type="match status" value="1"/>
</dbReference>
<dbReference type="RefSeq" id="WP_265966122.1">
    <property type="nucleotide sequence ID" value="NZ_JAPEVI010000003.1"/>
</dbReference>
<dbReference type="EMBL" id="JAPEVI010000003">
    <property type="protein sequence ID" value="MCX2725314.1"/>
    <property type="molecule type" value="Genomic_DNA"/>
</dbReference>
<feature type="compositionally biased region" description="Acidic residues" evidence="1">
    <location>
        <begin position="33"/>
        <end position="45"/>
    </location>
</feature>
<proteinExistence type="predicted"/>